<evidence type="ECO:0000256" key="6">
    <source>
        <dbReference type="ARBA" id="ARBA00023180"/>
    </source>
</evidence>
<reference evidence="9" key="1">
    <citation type="journal article" date="2019" name="Int. J. Syst. Evol. Microbiol.">
        <title>The Global Catalogue of Microorganisms (GCM) 10K type strain sequencing project: providing services to taxonomists for standard genome sequencing and annotation.</title>
        <authorList>
            <consortium name="The Broad Institute Genomics Platform"/>
            <consortium name="The Broad Institute Genome Sequencing Center for Infectious Disease"/>
            <person name="Wu L."/>
            <person name="Ma J."/>
        </authorList>
    </citation>
    <scope>NUCLEOTIDE SEQUENCE [LARGE SCALE GENOMIC DNA]</scope>
    <source>
        <strain evidence="9">JCM 17498</strain>
    </source>
</reference>
<evidence type="ECO:0000256" key="7">
    <source>
        <dbReference type="SAM" id="SignalP"/>
    </source>
</evidence>
<evidence type="ECO:0000256" key="3">
    <source>
        <dbReference type="ARBA" id="ARBA00022759"/>
    </source>
</evidence>
<evidence type="ECO:0000256" key="2">
    <source>
        <dbReference type="ARBA" id="ARBA00022723"/>
    </source>
</evidence>
<gene>
    <name evidence="8" type="ORF">GCM10022268_34970</name>
</gene>
<feature type="signal peptide" evidence="7">
    <location>
        <begin position="1"/>
        <end position="24"/>
    </location>
</feature>
<evidence type="ECO:0000313" key="9">
    <source>
        <dbReference type="Proteomes" id="UP001500523"/>
    </source>
</evidence>
<evidence type="ECO:0000256" key="5">
    <source>
        <dbReference type="ARBA" id="ARBA00023157"/>
    </source>
</evidence>
<dbReference type="PANTHER" id="PTHR33146:SF26">
    <property type="entry name" value="ENDONUCLEASE 4"/>
    <property type="match status" value="1"/>
</dbReference>
<dbReference type="Pfam" id="PF02265">
    <property type="entry name" value="S1-P1_nuclease"/>
    <property type="match status" value="1"/>
</dbReference>
<dbReference type="Proteomes" id="UP001500523">
    <property type="component" value="Unassembled WGS sequence"/>
</dbReference>
<evidence type="ECO:0000256" key="4">
    <source>
        <dbReference type="ARBA" id="ARBA00022801"/>
    </source>
</evidence>
<keyword evidence="4" id="KW-0378">Hydrolase</keyword>
<keyword evidence="6" id="KW-0325">Glycoprotein</keyword>
<protein>
    <submittedName>
        <fullName evidence="8">S1/P1 nuclease</fullName>
    </submittedName>
</protein>
<dbReference type="CDD" id="cd11010">
    <property type="entry name" value="S1-P1_nuclease"/>
    <property type="match status" value="1"/>
</dbReference>
<keyword evidence="3" id="KW-0255">Endonuclease</keyword>
<comment type="caution">
    <text evidence="8">The sequence shown here is derived from an EMBL/GenBank/DDBJ whole genome shotgun (WGS) entry which is preliminary data.</text>
</comment>
<dbReference type="SUPFAM" id="SSF48537">
    <property type="entry name" value="Phospholipase C/P1 nuclease"/>
    <property type="match status" value="1"/>
</dbReference>
<evidence type="ECO:0000256" key="1">
    <source>
        <dbReference type="ARBA" id="ARBA00022722"/>
    </source>
</evidence>
<keyword evidence="1" id="KW-0540">Nuclease</keyword>
<dbReference type="PANTHER" id="PTHR33146">
    <property type="entry name" value="ENDONUCLEASE 4"/>
    <property type="match status" value="1"/>
</dbReference>
<dbReference type="RefSeq" id="WP_344694666.1">
    <property type="nucleotide sequence ID" value="NZ_BAABBF010000012.1"/>
</dbReference>
<dbReference type="EMBL" id="BAABBF010000012">
    <property type="protein sequence ID" value="GAA3723771.1"/>
    <property type="molecule type" value="Genomic_DNA"/>
</dbReference>
<dbReference type="InterPro" id="IPR003154">
    <property type="entry name" value="S1/P1nuclease"/>
</dbReference>
<dbReference type="InterPro" id="IPR008947">
    <property type="entry name" value="PLipase_C/P1_nuclease_dom_sf"/>
</dbReference>
<dbReference type="Gene3D" id="1.10.575.10">
    <property type="entry name" value="P1 Nuclease"/>
    <property type="match status" value="1"/>
</dbReference>
<keyword evidence="7" id="KW-0732">Signal</keyword>
<keyword evidence="2" id="KW-0479">Metal-binding</keyword>
<proteinExistence type="predicted"/>
<accession>A0ABP7EVC1</accession>
<evidence type="ECO:0000313" key="8">
    <source>
        <dbReference type="EMBL" id="GAA3723771.1"/>
    </source>
</evidence>
<sequence>MIARMLRAGMAMLGALTLASPAAAYWEYGHEAVAAIAWANVTPATRTAIRAVLARQASLDTPECPARTIEEASVWPDCVKPLKDAAGQSRFGYAYSWHYQNVNICQPFTLEPACKDGNCVSTQITRQQAILKNRRTPPRERAMALAFLIHFVGDLHQPLHAGDKADKGGNDAKAAYGIYAPARLNLHSVWDGLLAERAISTPPPLVKRYPRATRVRLAAGDVTDWSRESWQDAYKAYAAGMDGDPCRPTPARMTLDEATIARLVPLARDEVVKGGLRLARLLDAALGGRG</sequence>
<name>A0ABP7EVC1_9SPHN</name>
<keyword evidence="9" id="KW-1185">Reference proteome</keyword>
<keyword evidence="5" id="KW-1015">Disulfide bond</keyword>
<organism evidence="8 9">
    <name type="scientific">Sphingomonas cynarae</name>
    <dbReference type="NCBI Taxonomy" id="930197"/>
    <lineage>
        <taxon>Bacteria</taxon>
        <taxon>Pseudomonadati</taxon>
        <taxon>Pseudomonadota</taxon>
        <taxon>Alphaproteobacteria</taxon>
        <taxon>Sphingomonadales</taxon>
        <taxon>Sphingomonadaceae</taxon>
        <taxon>Sphingomonas</taxon>
    </lineage>
</organism>
<feature type="chain" id="PRO_5045355252" evidence="7">
    <location>
        <begin position="25"/>
        <end position="290"/>
    </location>
</feature>